<protein>
    <submittedName>
        <fullName evidence="1">Uncharacterized protein</fullName>
    </submittedName>
</protein>
<evidence type="ECO:0000313" key="2">
    <source>
        <dbReference type="Proteomes" id="UP000178993"/>
    </source>
</evidence>
<name>A0A1F4ZCJ8_9BACT</name>
<evidence type="ECO:0000313" key="1">
    <source>
        <dbReference type="EMBL" id="OGD03134.1"/>
    </source>
</evidence>
<sequence length="292" mass="34054">MTSDYHATSEDFQAIELALRAVWDPKLDFVFRNRTTLKKTVVISYDSKYVYLWSPTKQPSLESIPCHVSSYFAYRIPHKLIIPNEHHSAWCAGIRQKEIEDLLPSSIKNQTRFNIPRISGGLLTPFTALQKAKEFPFNPYTTRESYLSTIVHEFGHIYWNQFKLWWMSDKTQNLRLLRYALDLHSHIPIGRHPNLYLPVTGAVGEIFAFCTEYFTSSIFWPKHQKALDKFIAHTIEELIKQEESKNLDREDSVIELNKNPHNFASVYGKIVLSLYPTTWPQFLTQLQPLGFG</sequence>
<accession>A0A1F4ZCJ8</accession>
<proteinExistence type="predicted"/>
<gene>
    <name evidence="1" type="ORF">A3E17_00985</name>
</gene>
<reference evidence="1 2" key="1">
    <citation type="journal article" date="2016" name="Nat. Commun.">
        <title>Thousands of microbial genomes shed light on interconnected biogeochemical processes in an aquifer system.</title>
        <authorList>
            <person name="Anantharaman K."/>
            <person name="Brown C.T."/>
            <person name="Hug L.A."/>
            <person name="Sharon I."/>
            <person name="Castelle C.J."/>
            <person name="Probst A.J."/>
            <person name="Thomas B.C."/>
            <person name="Singh A."/>
            <person name="Wilkins M.J."/>
            <person name="Karaoz U."/>
            <person name="Brodie E.L."/>
            <person name="Williams K.H."/>
            <person name="Hubbard S.S."/>
            <person name="Banfield J.F."/>
        </authorList>
    </citation>
    <scope>NUCLEOTIDE SEQUENCE [LARGE SCALE GENOMIC DNA]</scope>
</reference>
<dbReference type="AlphaFoldDB" id="A0A1F4ZCJ8"/>
<comment type="caution">
    <text evidence="1">The sequence shown here is derived from an EMBL/GenBank/DDBJ whole genome shotgun (WGS) entry which is preliminary data.</text>
</comment>
<dbReference type="EMBL" id="MEXL01000016">
    <property type="protein sequence ID" value="OGD03134.1"/>
    <property type="molecule type" value="Genomic_DNA"/>
</dbReference>
<dbReference type="Proteomes" id="UP000178993">
    <property type="component" value="Unassembled WGS sequence"/>
</dbReference>
<organism evidence="1 2">
    <name type="scientific">Candidatus Amesbacteria bacterium RIFCSPHIGHO2_12_FULL_48_14</name>
    <dbReference type="NCBI Taxonomy" id="1797257"/>
    <lineage>
        <taxon>Bacteria</taxon>
        <taxon>Candidatus Amesiibacteriota</taxon>
    </lineage>
</organism>